<accession>A0A7G9GPL2</accession>
<keyword evidence="2" id="KW-0812">Transmembrane</keyword>
<dbReference type="SUPFAM" id="SSF47413">
    <property type="entry name" value="lambda repressor-like DNA-binding domains"/>
    <property type="match status" value="1"/>
</dbReference>
<evidence type="ECO:0000313" key="4">
    <source>
        <dbReference type="EMBL" id="QNM12744.1"/>
    </source>
</evidence>
<dbReference type="GO" id="GO:0003677">
    <property type="term" value="F:DNA binding"/>
    <property type="evidence" value="ECO:0007669"/>
    <property type="project" value="UniProtKB-KW"/>
</dbReference>
<dbReference type="PANTHER" id="PTHR46558">
    <property type="entry name" value="TRACRIPTIONAL REGULATORY PROTEIN-RELATED-RELATED"/>
    <property type="match status" value="1"/>
</dbReference>
<evidence type="ECO:0000256" key="2">
    <source>
        <dbReference type="SAM" id="Phobius"/>
    </source>
</evidence>
<dbReference type="InterPro" id="IPR010982">
    <property type="entry name" value="Lambda_DNA-bd_dom_sf"/>
</dbReference>
<protein>
    <submittedName>
        <fullName evidence="4">Helix-turn-helix transcriptional regulator</fullName>
    </submittedName>
</protein>
<feature type="domain" description="HTH cro/C1-type" evidence="3">
    <location>
        <begin position="7"/>
        <end position="61"/>
    </location>
</feature>
<evidence type="ECO:0000259" key="3">
    <source>
        <dbReference type="PROSITE" id="PS50943"/>
    </source>
</evidence>
<dbReference type="EMBL" id="CP060636">
    <property type="protein sequence ID" value="QNM12744.1"/>
    <property type="molecule type" value="Genomic_DNA"/>
</dbReference>
<keyword evidence="2" id="KW-1133">Transmembrane helix</keyword>
<dbReference type="Proteomes" id="UP000515856">
    <property type="component" value="Chromosome"/>
</dbReference>
<feature type="transmembrane region" description="Helical" evidence="2">
    <location>
        <begin position="125"/>
        <end position="149"/>
    </location>
</feature>
<name>A0A7G9GPL2_9FIRM</name>
<evidence type="ECO:0000313" key="5">
    <source>
        <dbReference type="Proteomes" id="UP000515856"/>
    </source>
</evidence>
<dbReference type="Gene3D" id="1.10.260.40">
    <property type="entry name" value="lambda repressor-like DNA-binding domains"/>
    <property type="match status" value="1"/>
</dbReference>
<dbReference type="RefSeq" id="WP_117536164.1">
    <property type="nucleotide sequence ID" value="NZ_CP060636.1"/>
</dbReference>
<dbReference type="InterPro" id="IPR001387">
    <property type="entry name" value="Cro/C1-type_HTH"/>
</dbReference>
<keyword evidence="1" id="KW-0238">DNA-binding</keyword>
<feature type="transmembrane region" description="Helical" evidence="2">
    <location>
        <begin position="155"/>
        <end position="181"/>
    </location>
</feature>
<dbReference type="AlphaFoldDB" id="A0A7G9GPL2"/>
<sequence>MEFKDQLYKYRKEKGYSQEELAMLCHVSRQAISKWENGTANPDMENLKTLSKALSVNIDTLLGNEIEPQKEITKEIHYIYGWQKEYRSSIHIAGIPLVHINVGKGPRHDGKFHCAKGIIAIGNEAIGVVAIGALSAGLLSFGAISVGLITAGALALGAFVLGAVAIGYIAIGTLAIGVYAYGALSIGFILAIGDHAYGEYAIGNQAFGNHMIQLQKNNGEMCMLTKDASKIMKLLKAADAPKIFQFLIQMMRRC</sequence>
<keyword evidence="2" id="KW-0472">Membrane</keyword>
<organism evidence="4 5">
    <name type="scientific">[Eubacterium] hominis</name>
    <dbReference type="NCBI Taxonomy" id="2764325"/>
    <lineage>
        <taxon>Bacteria</taxon>
        <taxon>Bacillati</taxon>
        <taxon>Bacillota</taxon>
        <taxon>Erysipelotrichia</taxon>
        <taxon>Erysipelotrichales</taxon>
        <taxon>Erysipelotrichaceae</taxon>
        <taxon>Amedibacillus</taxon>
    </lineage>
</organism>
<dbReference type="KEGG" id="ehn:H9Q80_01990"/>
<reference evidence="4 5" key="1">
    <citation type="submission" date="2020-08" db="EMBL/GenBank/DDBJ databases">
        <authorList>
            <person name="Liu C."/>
            <person name="Sun Q."/>
        </authorList>
    </citation>
    <scope>NUCLEOTIDE SEQUENCE [LARGE SCALE GENOMIC DNA]</scope>
    <source>
        <strain evidence="4 5">NSJ-61</strain>
    </source>
</reference>
<dbReference type="SMART" id="SM00530">
    <property type="entry name" value="HTH_XRE"/>
    <property type="match status" value="1"/>
</dbReference>
<dbReference type="CDD" id="cd00093">
    <property type="entry name" value="HTH_XRE"/>
    <property type="match status" value="1"/>
</dbReference>
<keyword evidence="5" id="KW-1185">Reference proteome</keyword>
<dbReference type="Pfam" id="PF01381">
    <property type="entry name" value="HTH_3"/>
    <property type="match status" value="1"/>
</dbReference>
<dbReference type="PROSITE" id="PS50943">
    <property type="entry name" value="HTH_CROC1"/>
    <property type="match status" value="1"/>
</dbReference>
<evidence type="ECO:0000256" key="1">
    <source>
        <dbReference type="ARBA" id="ARBA00023125"/>
    </source>
</evidence>
<gene>
    <name evidence="4" type="ORF">H9Q80_01990</name>
</gene>
<proteinExistence type="predicted"/>
<dbReference type="PANTHER" id="PTHR46558:SF15">
    <property type="entry name" value="HELIX-TURN-HELIX DOMAIN PROTEIN"/>
    <property type="match status" value="1"/>
</dbReference>